<feature type="compositionally biased region" description="Low complexity" evidence="1">
    <location>
        <begin position="30"/>
        <end position="47"/>
    </location>
</feature>
<dbReference type="Gene3D" id="1.10.287.110">
    <property type="entry name" value="DnaJ domain"/>
    <property type="match status" value="1"/>
</dbReference>
<feature type="compositionally biased region" description="Basic and acidic residues" evidence="1">
    <location>
        <begin position="96"/>
        <end position="121"/>
    </location>
</feature>
<dbReference type="GO" id="GO:0072318">
    <property type="term" value="P:clathrin coat disassembly"/>
    <property type="evidence" value="ECO:0007669"/>
    <property type="project" value="TreeGrafter"/>
</dbReference>
<dbReference type="SUPFAM" id="SSF46934">
    <property type="entry name" value="UBA-like"/>
    <property type="match status" value="1"/>
</dbReference>
<dbReference type="Gene3D" id="1.10.8.10">
    <property type="entry name" value="DNA helicase RuvA subunit, C-terminal domain"/>
    <property type="match status" value="1"/>
</dbReference>
<dbReference type="InterPro" id="IPR011990">
    <property type="entry name" value="TPR-like_helical_dom_sf"/>
</dbReference>
<dbReference type="EMBL" id="MU001686">
    <property type="protein sequence ID" value="KAF2455622.1"/>
    <property type="molecule type" value="Genomic_DNA"/>
</dbReference>
<dbReference type="SUPFAM" id="SSF46565">
    <property type="entry name" value="Chaperone J-domain"/>
    <property type="match status" value="1"/>
</dbReference>
<dbReference type="GO" id="GO:0005737">
    <property type="term" value="C:cytoplasm"/>
    <property type="evidence" value="ECO:0007669"/>
    <property type="project" value="TreeGrafter"/>
</dbReference>
<feature type="compositionally biased region" description="Basic and acidic residues" evidence="1">
    <location>
        <begin position="473"/>
        <end position="486"/>
    </location>
</feature>
<organism evidence="3 4">
    <name type="scientific">Lineolata rhizophorae</name>
    <dbReference type="NCBI Taxonomy" id="578093"/>
    <lineage>
        <taxon>Eukaryota</taxon>
        <taxon>Fungi</taxon>
        <taxon>Dikarya</taxon>
        <taxon>Ascomycota</taxon>
        <taxon>Pezizomycotina</taxon>
        <taxon>Dothideomycetes</taxon>
        <taxon>Dothideomycetes incertae sedis</taxon>
        <taxon>Lineolatales</taxon>
        <taxon>Lineolataceae</taxon>
        <taxon>Lineolata</taxon>
    </lineage>
</organism>
<dbReference type="PANTHER" id="PTHR23172:SF19">
    <property type="entry name" value="J DOMAIN-CONTAINING PROTEIN"/>
    <property type="match status" value="1"/>
</dbReference>
<feature type="compositionally biased region" description="Polar residues" evidence="1">
    <location>
        <begin position="10"/>
        <end position="20"/>
    </location>
</feature>
<feature type="compositionally biased region" description="Polar residues" evidence="1">
    <location>
        <begin position="130"/>
        <end position="148"/>
    </location>
</feature>
<name>A0A6A6NVY5_9PEZI</name>
<evidence type="ECO:0000313" key="3">
    <source>
        <dbReference type="EMBL" id="KAF2455622.1"/>
    </source>
</evidence>
<dbReference type="AlphaFoldDB" id="A0A6A6NVY5"/>
<feature type="compositionally biased region" description="Polar residues" evidence="1">
    <location>
        <begin position="187"/>
        <end position="228"/>
    </location>
</feature>
<feature type="compositionally biased region" description="Basic and acidic residues" evidence="1">
    <location>
        <begin position="289"/>
        <end position="309"/>
    </location>
</feature>
<dbReference type="Pfam" id="PF22562">
    <property type="entry name" value="UBA_7"/>
    <property type="match status" value="1"/>
</dbReference>
<feature type="compositionally biased region" description="Polar residues" evidence="1">
    <location>
        <begin position="61"/>
        <end position="88"/>
    </location>
</feature>
<dbReference type="PANTHER" id="PTHR23172">
    <property type="entry name" value="AUXILIN/CYCLIN G-ASSOCIATED KINASE-RELATED"/>
    <property type="match status" value="1"/>
</dbReference>
<feature type="region of interest" description="Disordered" evidence="1">
    <location>
        <begin position="346"/>
        <end position="419"/>
    </location>
</feature>
<dbReference type="Proteomes" id="UP000799766">
    <property type="component" value="Unassembled WGS sequence"/>
</dbReference>
<dbReference type="GO" id="GO:0072583">
    <property type="term" value="P:clathrin-dependent endocytosis"/>
    <property type="evidence" value="ECO:0007669"/>
    <property type="project" value="TreeGrafter"/>
</dbReference>
<feature type="compositionally biased region" description="Low complexity" evidence="1">
    <location>
        <begin position="675"/>
        <end position="700"/>
    </location>
</feature>
<evidence type="ECO:0000259" key="2">
    <source>
        <dbReference type="PROSITE" id="PS50030"/>
    </source>
</evidence>
<feature type="domain" description="UBA" evidence="2">
    <location>
        <begin position="303"/>
        <end position="345"/>
    </location>
</feature>
<dbReference type="GO" id="GO:0031982">
    <property type="term" value="C:vesicle"/>
    <property type="evidence" value="ECO:0007669"/>
    <property type="project" value="TreeGrafter"/>
</dbReference>
<gene>
    <name evidence="3" type="ORF">BDY21DRAFT_289035</name>
</gene>
<feature type="region of interest" description="Disordered" evidence="1">
    <location>
        <begin position="665"/>
        <end position="717"/>
    </location>
</feature>
<keyword evidence="4" id="KW-1185">Reference proteome</keyword>
<sequence length="836" mass="89287">MDDLSGLDWNASNSNSQQPPTAKPTPNYASLRPSPSLPSSGRSTPLSAQPSGANARPQAPAKSSTQAQDSFSGLLSFPSLKQSNNLSLQQRQQQIAEEKARQAEEQRKKYEQQYGARDHQFWDTLGSGSGKSTPQPGAQPNTGLSGTINKPFARLNQTTSQASPPPQQQSSGQDDDLLAAFNADAPVNTSSHFPIPQSAGSGRTTPAQPTGGLSSASEPVQAPDSTADASWGDDDDPFGLSKLPPRPTDTSTQNATADDDDILGMLGKPVSEPPPKPSPRPTVSTPEPRPAEHNEPESPAGDDPRDKAVAELVDMGFPVEKSAIALAQTESGTNVQAAVRWLLQQAHEEARQKTQGGHQSDHRSRSQTPEFGSERERRPHRGRSQRSDFSSPAWMQGPRNRSGSEQQRSGSHSGVEKDVAQYASEIGTTFLKSANSLWKTGQKKVQKAVAEFQHEGDPSQPKWMRDASPLQDASDRAQGHARDRGAHSRPNVTDEAMMLEGGGGPPRKPRPRIEQRGSSIPAVSPSALSASGNHRVNGSAAFKRGDYTAAHQSYTSALTPLPQTHPVTIIILCNRALTNIKMGDPKAAIADADAALVTIGPSRGESERIAVGGAEGDKEMREFYAKALMRKAEALEHLEKWTDAGKVWREAVEAGVGGAVSIQGRNRCDKASGKAPPVSSTPSVRPVASARKPAAPARPSTNGPARPAASSASSAEAVKKLREANAAAEKADDEKFALSDSVDAKLAAWKGTKTDNLRALLGSLDKVLWPEAGWNKVNMADLVMPSRVKIVYMKAIAKVHPDKIPQTATTEQRMISASVFSTLNEAWDKFKKDNNL</sequence>
<feature type="compositionally biased region" description="Low complexity" evidence="1">
    <location>
        <begin position="157"/>
        <end position="185"/>
    </location>
</feature>
<evidence type="ECO:0000313" key="4">
    <source>
        <dbReference type="Proteomes" id="UP000799766"/>
    </source>
</evidence>
<feature type="compositionally biased region" description="Polar residues" evidence="1">
    <location>
        <begin position="526"/>
        <end position="536"/>
    </location>
</feature>
<accession>A0A6A6NVY5</accession>
<feature type="region of interest" description="Disordered" evidence="1">
    <location>
        <begin position="1"/>
        <end position="314"/>
    </location>
</feature>
<protein>
    <recommendedName>
        <fullName evidence="2">UBA domain-containing protein</fullName>
    </recommendedName>
</protein>
<dbReference type="FunFam" id="1.10.287.110:FF:000002">
    <property type="entry name" value="putative tyrosine-protein phosphatase auxilin isoform X2"/>
    <property type="match status" value="1"/>
</dbReference>
<feature type="compositionally biased region" description="Pro residues" evidence="1">
    <location>
        <begin position="271"/>
        <end position="280"/>
    </location>
</feature>
<feature type="region of interest" description="Disordered" evidence="1">
    <location>
        <begin position="440"/>
        <end position="537"/>
    </location>
</feature>
<dbReference type="OrthoDB" id="1717591at2759"/>
<dbReference type="FunFam" id="1.25.40.10:FF:000354">
    <property type="entry name" value="UBA domain-containing protein 7"/>
    <property type="match status" value="1"/>
</dbReference>
<dbReference type="InterPro" id="IPR036869">
    <property type="entry name" value="J_dom_sf"/>
</dbReference>
<dbReference type="PROSITE" id="PS50030">
    <property type="entry name" value="UBA"/>
    <property type="match status" value="1"/>
</dbReference>
<reference evidence="3" key="1">
    <citation type="journal article" date="2020" name="Stud. Mycol.">
        <title>101 Dothideomycetes genomes: a test case for predicting lifestyles and emergence of pathogens.</title>
        <authorList>
            <person name="Haridas S."/>
            <person name="Albert R."/>
            <person name="Binder M."/>
            <person name="Bloem J."/>
            <person name="Labutti K."/>
            <person name="Salamov A."/>
            <person name="Andreopoulos B."/>
            <person name="Baker S."/>
            <person name="Barry K."/>
            <person name="Bills G."/>
            <person name="Bluhm B."/>
            <person name="Cannon C."/>
            <person name="Castanera R."/>
            <person name="Culley D."/>
            <person name="Daum C."/>
            <person name="Ezra D."/>
            <person name="Gonzalez J."/>
            <person name="Henrissat B."/>
            <person name="Kuo A."/>
            <person name="Liang C."/>
            <person name="Lipzen A."/>
            <person name="Lutzoni F."/>
            <person name="Magnuson J."/>
            <person name="Mondo S."/>
            <person name="Nolan M."/>
            <person name="Ohm R."/>
            <person name="Pangilinan J."/>
            <person name="Park H.-J."/>
            <person name="Ramirez L."/>
            <person name="Alfaro M."/>
            <person name="Sun H."/>
            <person name="Tritt A."/>
            <person name="Yoshinaga Y."/>
            <person name="Zwiers L.-H."/>
            <person name="Turgeon B."/>
            <person name="Goodwin S."/>
            <person name="Spatafora J."/>
            <person name="Crous P."/>
            <person name="Grigoriev I."/>
        </authorList>
    </citation>
    <scope>NUCLEOTIDE SEQUENCE</scope>
    <source>
        <strain evidence="3">ATCC 16933</strain>
    </source>
</reference>
<dbReference type="GO" id="GO:0030276">
    <property type="term" value="F:clathrin binding"/>
    <property type="evidence" value="ECO:0007669"/>
    <property type="project" value="TreeGrafter"/>
</dbReference>
<proteinExistence type="predicted"/>
<dbReference type="InterPro" id="IPR015940">
    <property type="entry name" value="UBA"/>
</dbReference>
<evidence type="ECO:0000256" key="1">
    <source>
        <dbReference type="SAM" id="MobiDB-lite"/>
    </source>
</evidence>
<dbReference type="InterPro" id="IPR009060">
    <property type="entry name" value="UBA-like_sf"/>
</dbReference>
<feature type="compositionally biased region" description="Polar residues" evidence="1">
    <location>
        <begin position="399"/>
        <end position="412"/>
    </location>
</feature>
<dbReference type="Gene3D" id="1.25.40.10">
    <property type="entry name" value="Tetratricopeptide repeat domain"/>
    <property type="match status" value="1"/>
</dbReference>
<dbReference type="SUPFAM" id="SSF48452">
    <property type="entry name" value="TPR-like"/>
    <property type="match status" value="1"/>
</dbReference>